<dbReference type="PANTHER" id="PTHR42093">
    <property type="match status" value="1"/>
</dbReference>
<gene>
    <name evidence="1" type="ORF">AOQ84DRAFT_304719</name>
</gene>
<proteinExistence type="predicted"/>
<dbReference type="EMBL" id="KV750957">
    <property type="protein sequence ID" value="OCL02441.1"/>
    <property type="molecule type" value="Genomic_DNA"/>
</dbReference>
<dbReference type="Proteomes" id="UP000250140">
    <property type="component" value="Unassembled WGS sequence"/>
</dbReference>
<name>A0A8E2EPV9_9PEZI</name>
<keyword evidence="2" id="KW-1185">Reference proteome</keyword>
<accession>A0A8E2EPV9</accession>
<protein>
    <submittedName>
        <fullName evidence="1">Uncharacterized protein</fullName>
    </submittedName>
</protein>
<sequence length="151" mass="16613">MSSDADYAAFLDKANQDTGANNVFAQSKSVGSKSVNTEVPKALEEIEEYYVSDADEPFEPVSLKFDGDSVPSADNFAKLLSHDSEISSMSEKEFDRRDQYKKVVDAVKKVGSKDVSIFRLEHSSTRAEYYIVSLDKKGGRIVGLKALAVES</sequence>
<dbReference type="OrthoDB" id="5366485at2759"/>
<dbReference type="InterPro" id="IPR056539">
    <property type="entry name" value="NuiA-like"/>
</dbReference>
<reference evidence="1 2" key="1">
    <citation type="journal article" date="2016" name="Nat. Commun.">
        <title>Ectomycorrhizal ecology is imprinted in the genome of the dominant symbiotic fungus Cenococcum geophilum.</title>
        <authorList>
            <consortium name="DOE Joint Genome Institute"/>
            <person name="Peter M."/>
            <person name="Kohler A."/>
            <person name="Ohm R.A."/>
            <person name="Kuo A."/>
            <person name="Krutzmann J."/>
            <person name="Morin E."/>
            <person name="Arend M."/>
            <person name="Barry K.W."/>
            <person name="Binder M."/>
            <person name="Choi C."/>
            <person name="Clum A."/>
            <person name="Copeland A."/>
            <person name="Grisel N."/>
            <person name="Haridas S."/>
            <person name="Kipfer T."/>
            <person name="LaButti K."/>
            <person name="Lindquist E."/>
            <person name="Lipzen A."/>
            <person name="Maire R."/>
            <person name="Meier B."/>
            <person name="Mihaltcheva S."/>
            <person name="Molinier V."/>
            <person name="Murat C."/>
            <person name="Poggeler S."/>
            <person name="Quandt C.A."/>
            <person name="Sperisen C."/>
            <person name="Tritt A."/>
            <person name="Tisserant E."/>
            <person name="Crous P.W."/>
            <person name="Henrissat B."/>
            <person name="Nehls U."/>
            <person name="Egli S."/>
            <person name="Spatafora J.W."/>
            <person name="Grigoriev I.V."/>
            <person name="Martin F.M."/>
        </authorList>
    </citation>
    <scope>NUCLEOTIDE SEQUENCE [LARGE SCALE GENOMIC DNA]</scope>
    <source>
        <strain evidence="1 2">CBS 207.34</strain>
    </source>
</reference>
<evidence type="ECO:0000313" key="1">
    <source>
        <dbReference type="EMBL" id="OCL02441.1"/>
    </source>
</evidence>
<dbReference type="Pfam" id="PF23151">
    <property type="entry name" value="NuiA_2"/>
    <property type="match status" value="1"/>
</dbReference>
<organism evidence="1 2">
    <name type="scientific">Glonium stellatum</name>
    <dbReference type="NCBI Taxonomy" id="574774"/>
    <lineage>
        <taxon>Eukaryota</taxon>
        <taxon>Fungi</taxon>
        <taxon>Dikarya</taxon>
        <taxon>Ascomycota</taxon>
        <taxon>Pezizomycotina</taxon>
        <taxon>Dothideomycetes</taxon>
        <taxon>Pleosporomycetidae</taxon>
        <taxon>Gloniales</taxon>
        <taxon>Gloniaceae</taxon>
        <taxon>Glonium</taxon>
    </lineage>
</organism>
<dbReference type="AlphaFoldDB" id="A0A8E2EPV9"/>
<evidence type="ECO:0000313" key="2">
    <source>
        <dbReference type="Proteomes" id="UP000250140"/>
    </source>
</evidence>
<dbReference type="PANTHER" id="PTHR42093:SF1">
    <property type="match status" value="1"/>
</dbReference>